<dbReference type="EMBL" id="JAANYQ010000002">
    <property type="protein sequence ID" value="KAF4126031.1"/>
    <property type="molecule type" value="Genomic_DNA"/>
</dbReference>
<dbReference type="Proteomes" id="UP000749293">
    <property type="component" value="Unassembled WGS sequence"/>
</dbReference>
<evidence type="ECO:0000313" key="5">
    <source>
        <dbReference type="EMBL" id="KAF4126031.1"/>
    </source>
</evidence>
<evidence type="ECO:0000259" key="4">
    <source>
        <dbReference type="PROSITE" id="PS51891"/>
    </source>
</evidence>
<evidence type="ECO:0000313" key="6">
    <source>
        <dbReference type="Proteomes" id="UP000749293"/>
    </source>
</evidence>
<accession>A0A9P5D6X3</accession>
<dbReference type="GeneID" id="55967507"/>
<name>A0A9P5D6X3_9HYPO</name>
<protein>
    <recommendedName>
        <fullName evidence="4">CENP-V/GFA domain-containing protein</fullName>
    </recommendedName>
</protein>
<dbReference type="InterPro" id="IPR052355">
    <property type="entry name" value="CENP-V-like"/>
</dbReference>
<keyword evidence="6" id="KW-1185">Reference proteome</keyword>
<evidence type="ECO:0000256" key="2">
    <source>
        <dbReference type="ARBA" id="ARBA00022723"/>
    </source>
</evidence>
<organism evidence="5 6">
    <name type="scientific">Geosmithia morbida</name>
    <dbReference type="NCBI Taxonomy" id="1094350"/>
    <lineage>
        <taxon>Eukaryota</taxon>
        <taxon>Fungi</taxon>
        <taxon>Dikarya</taxon>
        <taxon>Ascomycota</taxon>
        <taxon>Pezizomycotina</taxon>
        <taxon>Sordariomycetes</taxon>
        <taxon>Hypocreomycetidae</taxon>
        <taxon>Hypocreales</taxon>
        <taxon>Bionectriaceae</taxon>
        <taxon>Geosmithia</taxon>
    </lineage>
</organism>
<feature type="domain" description="CENP-V/GFA" evidence="4">
    <location>
        <begin position="13"/>
        <end position="139"/>
    </location>
</feature>
<dbReference type="GO" id="GO:0046872">
    <property type="term" value="F:metal ion binding"/>
    <property type="evidence" value="ECO:0007669"/>
    <property type="project" value="UniProtKB-KW"/>
</dbReference>
<dbReference type="InterPro" id="IPR011057">
    <property type="entry name" value="Mss4-like_sf"/>
</dbReference>
<evidence type="ECO:0000256" key="3">
    <source>
        <dbReference type="ARBA" id="ARBA00022833"/>
    </source>
</evidence>
<gene>
    <name evidence="5" type="ORF">GMORB2_1277</name>
</gene>
<dbReference type="OrthoDB" id="3930719at2759"/>
<reference evidence="5" key="1">
    <citation type="submission" date="2020-03" db="EMBL/GenBank/DDBJ databases">
        <title>Site-based positive gene gene selection in Geosmithia morbida across the United States reveals a broad range of putative effectors and factors for local host and environmental adapation.</title>
        <authorList>
            <person name="Onufrak A."/>
            <person name="Murdoch R.W."/>
            <person name="Gazis R."/>
            <person name="Huff M."/>
            <person name="Staton M."/>
            <person name="Klingeman W."/>
            <person name="Hadziabdic D."/>
        </authorList>
    </citation>
    <scope>NUCLEOTIDE SEQUENCE</scope>
    <source>
        <strain evidence="5">1262</strain>
    </source>
</reference>
<dbReference type="AlphaFoldDB" id="A0A9P5D6X3"/>
<sequence length="208" mass="23648">MTDSTTTRKRHAFTGSCHCGDIWYIAHLNFPHDPPPYPRAGEALYRCNCTICHKAGLFHVRLDSAPDDFLLLSPLDPFKNLGDYQCGQKILHFFFCRTCGVRCFTFLGEGENVDVNLDAVLGKKGEQGETGTTTVKAWRPKKDGWKDDRVKNGGYLSVNANTLDQMQDGLDIREWCEKGWMYYIEQLNPDENGAEQMSYDRPFPGGMY</sequence>
<evidence type="ECO:0000256" key="1">
    <source>
        <dbReference type="ARBA" id="ARBA00005495"/>
    </source>
</evidence>
<comment type="similarity">
    <text evidence="1">Belongs to the Gfa family.</text>
</comment>
<dbReference type="PANTHER" id="PTHR28620:SF1">
    <property type="entry name" value="CENP-V_GFA DOMAIN-CONTAINING PROTEIN"/>
    <property type="match status" value="1"/>
</dbReference>
<keyword evidence="3" id="KW-0862">Zinc</keyword>
<dbReference type="PROSITE" id="PS51891">
    <property type="entry name" value="CENP_V_GFA"/>
    <property type="match status" value="1"/>
</dbReference>
<dbReference type="PANTHER" id="PTHR28620">
    <property type="entry name" value="CENTROMERE PROTEIN V"/>
    <property type="match status" value="1"/>
</dbReference>
<dbReference type="SUPFAM" id="SSF51316">
    <property type="entry name" value="Mss4-like"/>
    <property type="match status" value="1"/>
</dbReference>
<dbReference type="InterPro" id="IPR006913">
    <property type="entry name" value="CENP-V/GFA"/>
</dbReference>
<dbReference type="RefSeq" id="XP_035324683.1">
    <property type="nucleotide sequence ID" value="XM_035463259.1"/>
</dbReference>
<dbReference type="Gene3D" id="2.170.150.70">
    <property type="match status" value="1"/>
</dbReference>
<comment type="caution">
    <text evidence="5">The sequence shown here is derived from an EMBL/GenBank/DDBJ whole genome shotgun (WGS) entry which is preliminary data.</text>
</comment>
<keyword evidence="2" id="KW-0479">Metal-binding</keyword>
<dbReference type="GO" id="GO:0016846">
    <property type="term" value="F:carbon-sulfur lyase activity"/>
    <property type="evidence" value="ECO:0007669"/>
    <property type="project" value="InterPro"/>
</dbReference>
<proteinExistence type="inferred from homology"/>